<name>A0A177TFU6_9BASI</name>
<dbReference type="Gene3D" id="3.30.1320.10">
    <property type="match status" value="1"/>
</dbReference>
<dbReference type="PANTHER" id="PTHR12919">
    <property type="entry name" value="30S RIBOSOMAL PROTEIN S16"/>
    <property type="match status" value="1"/>
</dbReference>
<evidence type="ECO:0000313" key="5">
    <source>
        <dbReference type="EMBL" id="KAE8251084.1"/>
    </source>
</evidence>
<comment type="similarity">
    <text evidence="1">Belongs to the bacterial ribosomal protein bS16 family.</text>
</comment>
<dbReference type="SUPFAM" id="SSF54565">
    <property type="entry name" value="Ribosomal protein S16"/>
    <property type="match status" value="2"/>
</dbReference>
<protein>
    <submittedName>
        <fullName evidence="5">Uncharacterized protein</fullName>
    </submittedName>
</protein>
<feature type="region of interest" description="Disordered" evidence="4">
    <location>
        <begin position="183"/>
        <end position="223"/>
    </location>
</feature>
<dbReference type="InterPro" id="IPR023803">
    <property type="entry name" value="Ribosomal_bS16_dom_sf"/>
</dbReference>
<dbReference type="PANTHER" id="PTHR12919:SF20">
    <property type="entry name" value="SMALL RIBOSOMAL SUBUNIT PROTEIN BS16M"/>
    <property type="match status" value="1"/>
</dbReference>
<organism evidence="5 6">
    <name type="scientific">Tilletia indica</name>
    <dbReference type="NCBI Taxonomy" id="43049"/>
    <lineage>
        <taxon>Eukaryota</taxon>
        <taxon>Fungi</taxon>
        <taxon>Dikarya</taxon>
        <taxon>Basidiomycota</taxon>
        <taxon>Ustilaginomycotina</taxon>
        <taxon>Exobasidiomycetes</taxon>
        <taxon>Tilletiales</taxon>
        <taxon>Tilletiaceae</taxon>
        <taxon>Tilletia</taxon>
    </lineage>
</organism>
<evidence type="ECO:0000256" key="4">
    <source>
        <dbReference type="SAM" id="MobiDB-lite"/>
    </source>
</evidence>
<keyword evidence="2" id="KW-0689">Ribosomal protein</keyword>
<evidence type="ECO:0000256" key="2">
    <source>
        <dbReference type="ARBA" id="ARBA00022980"/>
    </source>
</evidence>
<reference evidence="5" key="1">
    <citation type="submission" date="2016-04" db="EMBL/GenBank/DDBJ databases">
        <authorList>
            <person name="Nguyen H.D."/>
            <person name="Samba Siva P."/>
            <person name="Cullis J."/>
            <person name="Levesque C.A."/>
            <person name="Hambleton S."/>
        </authorList>
    </citation>
    <scope>NUCLEOTIDE SEQUENCE</scope>
    <source>
        <strain evidence="5">DAOMC 236416</strain>
    </source>
</reference>
<evidence type="ECO:0000313" key="6">
    <source>
        <dbReference type="Proteomes" id="UP000077521"/>
    </source>
</evidence>
<evidence type="ECO:0000256" key="1">
    <source>
        <dbReference type="ARBA" id="ARBA00006668"/>
    </source>
</evidence>
<proteinExistence type="inferred from homology"/>
<dbReference type="Pfam" id="PF00886">
    <property type="entry name" value="Ribosomal_S16"/>
    <property type="match status" value="1"/>
</dbReference>
<dbReference type="GO" id="GO:0005763">
    <property type="term" value="C:mitochondrial small ribosomal subunit"/>
    <property type="evidence" value="ECO:0007669"/>
    <property type="project" value="TreeGrafter"/>
</dbReference>
<dbReference type="Proteomes" id="UP000077521">
    <property type="component" value="Unassembled WGS sequence"/>
</dbReference>
<keyword evidence="6" id="KW-1185">Reference proteome</keyword>
<dbReference type="GO" id="GO:0003735">
    <property type="term" value="F:structural constituent of ribosome"/>
    <property type="evidence" value="ECO:0007669"/>
    <property type="project" value="InterPro"/>
</dbReference>
<dbReference type="AlphaFoldDB" id="A0A177TFU6"/>
<gene>
    <name evidence="5" type="ORF">A4X13_0g4170</name>
</gene>
<dbReference type="NCBIfam" id="TIGR00002">
    <property type="entry name" value="S16"/>
    <property type="match status" value="1"/>
</dbReference>
<reference evidence="5" key="2">
    <citation type="journal article" date="2019" name="IMA Fungus">
        <title>Genome sequencing and comparison of five Tilletia species to identify candidate genes for the detection of regulated species infecting wheat.</title>
        <authorList>
            <person name="Nguyen H.D.T."/>
            <person name="Sultana T."/>
            <person name="Kesanakurti P."/>
            <person name="Hambleton S."/>
        </authorList>
    </citation>
    <scope>NUCLEOTIDE SEQUENCE</scope>
    <source>
        <strain evidence="5">DAOMC 236416</strain>
    </source>
</reference>
<keyword evidence="3" id="KW-0687">Ribonucleoprotein</keyword>
<dbReference type="InterPro" id="IPR000307">
    <property type="entry name" value="Ribosomal_bS16"/>
</dbReference>
<dbReference type="EMBL" id="LWDF02000265">
    <property type="protein sequence ID" value="KAE8251084.1"/>
    <property type="molecule type" value="Genomic_DNA"/>
</dbReference>
<accession>A0A177TFU6</accession>
<dbReference type="HAMAP" id="MF_00385">
    <property type="entry name" value="Ribosomal_bS16"/>
    <property type="match status" value="1"/>
</dbReference>
<evidence type="ECO:0000256" key="3">
    <source>
        <dbReference type="ARBA" id="ARBA00023274"/>
    </source>
</evidence>
<sequence>MVVRLRLARHGTRNNPFYHIVAIHNKKRRNALPIEKLGEYDPIPRWRPVPTPTSAAGPSSAVAARAERTPPSASSSSSSTAGPAPTGSAAVANTPPPRSMAQVADVLVQERAQGSSTTATKAQLAEQPRPGYGLLMTSGLASELRLEKRIEWNEERIRYWIRVGAQPSKPVARLLDKAGLIPEGKWYKGMPPKPEDHKAPVPGKSTSTPTPTPTPSPTATQTS</sequence>
<comment type="caution">
    <text evidence="5">The sequence shown here is derived from an EMBL/GenBank/DDBJ whole genome shotgun (WGS) entry which is preliminary data.</text>
</comment>
<feature type="region of interest" description="Disordered" evidence="4">
    <location>
        <begin position="41"/>
        <end position="101"/>
    </location>
</feature>
<dbReference type="GO" id="GO:0032543">
    <property type="term" value="P:mitochondrial translation"/>
    <property type="evidence" value="ECO:0007669"/>
    <property type="project" value="TreeGrafter"/>
</dbReference>
<feature type="compositionally biased region" description="Low complexity" evidence="4">
    <location>
        <begin position="52"/>
        <end position="90"/>
    </location>
</feature>